<dbReference type="InterPro" id="IPR017961">
    <property type="entry name" value="DNA_pol_Y-fam_little_finger"/>
</dbReference>
<dbReference type="GO" id="GO:0042276">
    <property type="term" value="P:error-prone translesion synthesis"/>
    <property type="evidence" value="ECO:0007669"/>
    <property type="project" value="TreeGrafter"/>
</dbReference>
<feature type="compositionally biased region" description="Polar residues" evidence="14">
    <location>
        <begin position="845"/>
        <end position="857"/>
    </location>
</feature>
<dbReference type="CDD" id="cd01701">
    <property type="entry name" value="PolY_Rev1"/>
    <property type="match status" value="1"/>
</dbReference>
<dbReference type="PANTHER" id="PTHR45990">
    <property type="entry name" value="DNA REPAIR PROTEIN REV1"/>
    <property type="match status" value="1"/>
</dbReference>
<dbReference type="Pfam" id="PF16727">
    <property type="entry name" value="REV1_C"/>
    <property type="match status" value="1"/>
</dbReference>
<dbReference type="Pfam" id="PF11799">
    <property type="entry name" value="IMS_C"/>
    <property type="match status" value="1"/>
</dbReference>
<dbReference type="Gene3D" id="3.40.50.10190">
    <property type="entry name" value="BRCT domain"/>
    <property type="match status" value="1"/>
</dbReference>
<dbReference type="Gene3D" id="3.30.70.270">
    <property type="match status" value="2"/>
</dbReference>
<keyword evidence="8" id="KW-0479">Metal-binding</keyword>
<feature type="region of interest" description="Disordered" evidence="14">
    <location>
        <begin position="883"/>
        <end position="909"/>
    </location>
</feature>
<sequence>MNANGFEQWGGYMEAKITKLEEQFSTGSNPYRKSNLFSGISIFVNGLTNPSADELKRIMMVHGGTYHHYERSHTTYIIASNLPDVKVRNMNTSKIISPQWVVDSVKEMRVLDYTRYLLYTNQKVSQPSLVFKNVKKRDESDQSKKENHNATQCNNVIVQADTSILRDEKSSGKDLARTAVDPKFLSEFYNNSRLHHIATLGAGFKQYVSDLRDQHGKKDFPARKELKEKLNVGGNVNAKTSTKYVMHIDMDCFFVSVGLRKYPELKGQPVAVTHSKGGASANEVPVHPSADRKTEMELFATRFEQHLHNNILSEKVRGGFEAKMSLSEIASCSYEARAKGIRNGMFVGKALNLCPELKTIPYDFEGYREVAYTLYDTIAQYTLNIEAVSCDEMFVDLTEVLDEMQVEPMDFVRAVREEVRAKTGCPCSAGIGGNKLQARMATKQAKPDGQYLLLPEVAEEYMANIKIEELPGVGSSTAYTLKNNNLVTCGDLQMISLLKLQMHVGKKFGETLHQFCRGIDNRPLTYGQIRKSVSAEVNYGIRFKEFSELETFLRQLCTEVHTRLTDIKRRTKCITLKVMVRAKDAPLEAAKFMGHGVCDHVTKSVSLSDYTSDVEVIIRTVIATMKALTIPPNELRGVGIQLSKLNDPNEGKAHKENAIMNMFSKVTEKRKDKISEPSDNNSDCIISDNAATINANVPIINKPESNEHKSEQNQKNNGKRSRGKAIGCVSEKKSKKTPDILDLMQKAKQKQPVVSANKTATINNSIPKDIDPDVFAALPTDIRNEILQAHNQSTQQTTKPVMPTQPLTNSNLSILNESDFQPSTSKAAEHKKQRKQLQKLQKQQDNPNNHPYECNSTVSHIDPEFLAALPQELRMELEKEYAQLPGKSKSPDLKKKPSTQTPANPGEQRQEIQISADNIFMQVNCKEMILAWLKSADKPEVYDVDLIAKHAEELVSADEIDTLYTPLIYLCKYVTNAYNLLICVYIFNIYFIYERLINHQKSSGTPNDCVWHKAYIDIIKVVQKRMTEAYNGRSLFLGAKLKCDNCEKS</sequence>
<dbReference type="GO" id="GO:0017125">
    <property type="term" value="F:deoxycytidyl transferase activity"/>
    <property type="evidence" value="ECO:0007669"/>
    <property type="project" value="TreeGrafter"/>
</dbReference>
<comment type="similarity">
    <text evidence="3">Belongs to the DNA polymerase type-Y family.</text>
</comment>
<dbReference type="InterPro" id="IPR031991">
    <property type="entry name" value="Rev1_C"/>
</dbReference>
<dbReference type="InterPro" id="IPR036775">
    <property type="entry name" value="DNA_pol_Y-fam_lit_finger_sf"/>
</dbReference>
<dbReference type="FunFam" id="3.30.1490.100:FF:000001">
    <property type="entry name" value="DNA repair protein REV1"/>
    <property type="match status" value="1"/>
</dbReference>
<evidence type="ECO:0000256" key="9">
    <source>
        <dbReference type="ARBA" id="ARBA00022763"/>
    </source>
</evidence>
<dbReference type="Gene3D" id="1.20.58.1280">
    <property type="entry name" value="DNA repair protein Rev1, C-terminal domain"/>
    <property type="match status" value="1"/>
</dbReference>
<keyword evidence="5" id="KW-0237">DNA synthesis</keyword>
<dbReference type="InterPro" id="IPR036420">
    <property type="entry name" value="BRCT_dom_sf"/>
</dbReference>
<keyword evidence="7" id="KW-0548">Nucleotidyltransferase</keyword>
<dbReference type="EMBL" id="GDHF01008483">
    <property type="protein sequence ID" value="JAI43831.1"/>
    <property type="molecule type" value="Transcribed_RNA"/>
</dbReference>
<dbReference type="Gene3D" id="1.10.150.20">
    <property type="entry name" value="5' to 3' exonuclease, C-terminal subdomain"/>
    <property type="match status" value="1"/>
</dbReference>
<dbReference type="Gene3D" id="6.10.250.1630">
    <property type="match status" value="1"/>
</dbReference>
<dbReference type="OrthoDB" id="427711at2759"/>
<evidence type="ECO:0000256" key="3">
    <source>
        <dbReference type="ARBA" id="ARBA00010945"/>
    </source>
</evidence>
<keyword evidence="11" id="KW-0238">DNA-binding</keyword>
<dbReference type="GO" id="GO:0070987">
    <property type="term" value="P:error-free translesion synthesis"/>
    <property type="evidence" value="ECO:0007669"/>
    <property type="project" value="TreeGrafter"/>
</dbReference>
<evidence type="ECO:0000256" key="1">
    <source>
        <dbReference type="ARBA" id="ARBA00001946"/>
    </source>
</evidence>
<dbReference type="GO" id="GO:0003684">
    <property type="term" value="F:damaged DNA binding"/>
    <property type="evidence" value="ECO:0007669"/>
    <property type="project" value="InterPro"/>
</dbReference>
<feature type="domain" description="BRCT" evidence="16">
    <location>
        <begin position="32"/>
        <end position="118"/>
    </location>
</feature>
<dbReference type="AlphaFoldDB" id="A0A0K8VYB8"/>
<evidence type="ECO:0000256" key="12">
    <source>
        <dbReference type="ARBA" id="ARBA00023204"/>
    </source>
</evidence>
<keyword evidence="15" id="KW-1133">Transmembrane helix</keyword>
<evidence type="ECO:0000256" key="14">
    <source>
        <dbReference type="SAM" id="MobiDB-lite"/>
    </source>
</evidence>
<dbReference type="Pfam" id="PF00817">
    <property type="entry name" value="IMS"/>
    <property type="match status" value="1"/>
</dbReference>
<dbReference type="GO" id="GO:0003887">
    <property type="term" value="F:DNA-directed DNA polymerase activity"/>
    <property type="evidence" value="ECO:0007669"/>
    <property type="project" value="InterPro"/>
</dbReference>
<name>A0A0K8VYB8_BACLA</name>
<organism evidence="18">
    <name type="scientific">Bactrocera latifrons</name>
    <name type="common">Malaysian fruit fly</name>
    <name type="synonym">Chaetodacus latifrons</name>
    <dbReference type="NCBI Taxonomy" id="174628"/>
    <lineage>
        <taxon>Eukaryota</taxon>
        <taxon>Metazoa</taxon>
        <taxon>Ecdysozoa</taxon>
        <taxon>Arthropoda</taxon>
        <taxon>Hexapoda</taxon>
        <taxon>Insecta</taxon>
        <taxon>Pterygota</taxon>
        <taxon>Neoptera</taxon>
        <taxon>Endopterygota</taxon>
        <taxon>Diptera</taxon>
        <taxon>Brachycera</taxon>
        <taxon>Muscomorpha</taxon>
        <taxon>Tephritoidea</taxon>
        <taxon>Tephritidae</taxon>
        <taxon>Bactrocera</taxon>
        <taxon>Bactrocera</taxon>
    </lineage>
</organism>
<dbReference type="Pfam" id="PF14377">
    <property type="entry name" value="UBM"/>
    <property type="match status" value="2"/>
</dbReference>
<evidence type="ECO:0000256" key="13">
    <source>
        <dbReference type="ARBA" id="ARBA00023242"/>
    </source>
</evidence>
<dbReference type="InterPro" id="IPR043128">
    <property type="entry name" value="Rev_trsase/Diguanyl_cyclase"/>
</dbReference>
<reference evidence="18" key="1">
    <citation type="submission" date="2015-06" db="EMBL/GenBank/DDBJ databases">
        <authorList>
            <person name="Hoefler B.C."/>
            <person name="Straight P.D."/>
        </authorList>
    </citation>
    <scope>NUCLEOTIDE SEQUENCE</scope>
</reference>
<accession>A0A0K8VYB8</accession>
<dbReference type="InterPro" id="IPR001357">
    <property type="entry name" value="BRCT_dom"/>
</dbReference>
<dbReference type="InterPro" id="IPR038401">
    <property type="entry name" value="Rev1_C_sf"/>
</dbReference>
<keyword evidence="9" id="KW-0227">DNA damage</keyword>
<dbReference type="GO" id="GO:0046872">
    <property type="term" value="F:metal ion binding"/>
    <property type="evidence" value="ECO:0007669"/>
    <property type="project" value="UniProtKB-KW"/>
</dbReference>
<evidence type="ECO:0000256" key="10">
    <source>
        <dbReference type="ARBA" id="ARBA00022842"/>
    </source>
</evidence>
<dbReference type="SUPFAM" id="SSF100879">
    <property type="entry name" value="Lesion bypass DNA polymerase (Y-family), little finger domain"/>
    <property type="match status" value="1"/>
</dbReference>
<dbReference type="Pfam" id="PF00533">
    <property type="entry name" value="BRCT"/>
    <property type="match status" value="1"/>
</dbReference>
<dbReference type="FunFam" id="3.40.50.10190:FF:000011">
    <property type="entry name" value="DNA repair protein REV1"/>
    <property type="match status" value="1"/>
</dbReference>
<protein>
    <recommendedName>
        <fullName evidence="4">DNA repair protein REV1</fullName>
    </recommendedName>
</protein>
<gene>
    <name evidence="18" type="primary">Rev1_1</name>
    <name evidence="18" type="ORF">c0_g1_i1</name>
</gene>
<feature type="region of interest" description="Disordered" evidence="14">
    <location>
        <begin position="821"/>
        <end position="857"/>
    </location>
</feature>
<comment type="subcellular location">
    <subcellularLocation>
        <location evidence="2">Nucleus</location>
    </subcellularLocation>
</comment>
<keyword evidence="10" id="KW-0460">Magnesium</keyword>
<dbReference type="SUPFAM" id="SSF52113">
    <property type="entry name" value="BRCT domain"/>
    <property type="match status" value="1"/>
</dbReference>
<evidence type="ECO:0000256" key="7">
    <source>
        <dbReference type="ARBA" id="ARBA00022695"/>
    </source>
</evidence>
<dbReference type="PROSITE" id="PS50172">
    <property type="entry name" value="BRCT"/>
    <property type="match status" value="1"/>
</dbReference>
<keyword evidence="13" id="KW-0539">Nucleus</keyword>
<comment type="cofactor">
    <cofactor evidence="1">
        <name>Mg(2+)</name>
        <dbReference type="ChEBI" id="CHEBI:18420"/>
    </cofactor>
</comment>
<feature type="transmembrane region" description="Helical" evidence="15">
    <location>
        <begin position="973"/>
        <end position="993"/>
    </location>
</feature>
<evidence type="ECO:0000256" key="15">
    <source>
        <dbReference type="SAM" id="Phobius"/>
    </source>
</evidence>
<dbReference type="InterPro" id="IPR001126">
    <property type="entry name" value="UmuC"/>
</dbReference>
<evidence type="ECO:0000256" key="5">
    <source>
        <dbReference type="ARBA" id="ARBA00022634"/>
    </source>
</evidence>
<evidence type="ECO:0000256" key="11">
    <source>
        <dbReference type="ARBA" id="ARBA00023125"/>
    </source>
</evidence>
<feature type="domain" description="UmuC" evidence="17">
    <location>
        <begin position="245"/>
        <end position="474"/>
    </location>
</feature>
<proteinExistence type="inferred from homology"/>
<evidence type="ECO:0000256" key="8">
    <source>
        <dbReference type="ARBA" id="ARBA00022723"/>
    </source>
</evidence>
<evidence type="ECO:0000256" key="6">
    <source>
        <dbReference type="ARBA" id="ARBA00022679"/>
    </source>
</evidence>
<dbReference type="GO" id="GO:0006281">
    <property type="term" value="P:DNA repair"/>
    <property type="evidence" value="ECO:0007669"/>
    <property type="project" value="UniProtKB-KW"/>
</dbReference>
<dbReference type="Gene3D" id="3.40.1170.60">
    <property type="match status" value="1"/>
</dbReference>
<dbReference type="PANTHER" id="PTHR45990:SF1">
    <property type="entry name" value="DNA REPAIR PROTEIN REV1"/>
    <property type="match status" value="1"/>
</dbReference>
<evidence type="ECO:0000256" key="4">
    <source>
        <dbReference type="ARBA" id="ARBA00020399"/>
    </source>
</evidence>
<dbReference type="Pfam" id="PF21999">
    <property type="entry name" value="IMS_HHH_1"/>
    <property type="match status" value="1"/>
</dbReference>
<evidence type="ECO:0000259" key="16">
    <source>
        <dbReference type="PROSITE" id="PS50172"/>
    </source>
</evidence>
<dbReference type="InterPro" id="IPR043502">
    <property type="entry name" value="DNA/RNA_pol_sf"/>
</dbReference>
<feature type="region of interest" description="Disordered" evidence="14">
    <location>
        <begin position="699"/>
        <end position="728"/>
    </location>
</feature>
<evidence type="ECO:0000259" key="17">
    <source>
        <dbReference type="PROSITE" id="PS50173"/>
    </source>
</evidence>
<dbReference type="SMART" id="SM00292">
    <property type="entry name" value="BRCT"/>
    <property type="match status" value="1"/>
</dbReference>
<dbReference type="SUPFAM" id="SSF56672">
    <property type="entry name" value="DNA/RNA polymerases"/>
    <property type="match status" value="1"/>
</dbReference>
<dbReference type="PROSITE" id="PS50173">
    <property type="entry name" value="UMUC"/>
    <property type="match status" value="1"/>
</dbReference>
<keyword evidence="15" id="KW-0472">Membrane</keyword>
<dbReference type="InterPro" id="IPR025527">
    <property type="entry name" value="HUWE1/Rev1_UBM"/>
</dbReference>
<dbReference type="Gene3D" id="3.30.1490.100">
    <property type="entry name" value="DNA polymerase, Y-family, little finger domain"/>
    <property type="match status" value="1"/>
</dbReference>
<evidence type="ECO:0000256" key="2">
    <source>
        <dbReference type="ARBA" id="ARBA00004123"/>
    </source>
</evidence>
<dbReference type="CDD" id="cd17719">
    <property type="entry name" value="BRCT_Rev1"/>
    <property type="match status" value="1"/>
</dbReference>
<keyword evidence="15" id="KW-0812">Transmembrane</keyword>
<keyword evidence="6" id="KW-0808">Transferase</keyword>
<evidence type="ECO:0000313" key="18">
    <source>
        <dbReference type="EMBL" id="JAI43831.1"/>
    </source>
</evidence>
<dbReference type="GO" id="GO:0005634">
    <property type="term" value="C:nucleus"/>
    <property type="evidence" value="ECO:0007669"/>
    <property type="project" value="UniProtKB-SubCell"/>
</dbReference>
<dbReference type="InterPro" id="IPR053848">
    <property type="entry name" value="IMS_HHH_1"/>
</dbReference>
<keyword evidence="12" id="KW-0234">DNA repair</keyword>